<sequence>MRPTIYDVARAAGVGLATVDRVLNDRPGVRAATAERVKAAVDRLGFVRDASAAALARKRVDTLAFLIPDGPSDFMHRLEAEAREAGRRLAGRRVNLDIRPVPPFDGDALAAALRALDLETVAGVALVATEGAAVKAELARLGAAGIPVVTLVSDAPTYPRHRYVGIDNVAAGRTAGSLLGQFLGGKAGKIVVVAGSMLVRDHVERRMGFDQVILSQFPGLQASVTLEGRDEREATREALRACLAREGDIVGLYNIGAGHEGIVDVLEALPAERRPVVVAHELNDVTRAALQGGLIHAVINQDAGHEIRSAIRVLRSLIDGTPLSEGQETIRIEIYLRDNLP</sequence>
<dbReference type="CDD" id="cd01392">
    <property type="entry name" value="HTH_LacI"/>
    <property type="match status" value="1"/>
</dbReference>
<dbReference type="EMBL" id="PJNW01000012">
    <property type="protein sequence ID" value="PKR88309.1"/>
    <property type="molecule type" value="Genomic_DNA"/>
</dbReference>
<dbReference type="Pfam" id="PF00356">
    <property type="entry name" value="LacI"/>
    <property type="match status" value="1"/>
</dbReference>
<evidence type="ECO:0000256" key="2">
    <source>
        <dbReference type="ARBA" id="ARBA00023125"/>
    </source>
</evidence>
<dbReference type="Gene3D" id="1.10.260.40">
    <property type="entry name" value="lambda repressor-like DNA-binding domains"/>
    <property type="match status" value="1"/>
</dbReference>
<dbReference type="GO" id="GO:0000976">
    <property type="term" value="F:transcription cis-regulatory region binding"/>
    <property type="evidence" value="ECO:0007669"/>
    <property type="project" value="TreeGrafter"/>
</dbReference>
<protein>
    <submittedName>
        <fullName evidence="5">LacI family transcriptional regulator</fullName>
    </submittedName>
</protein>
<evidence type="ECO:0000313" key="5">
    <source>
        <dbReference type="EMBL" id="PKR88309.1"/>
    </source>
</evidence>
<dbReference type="GO" id="GO:0003700">
    <property type="term" value="F:DNA-binding transcription factor activity"/>
    <property type="evidence" value="ECO:0007669"/>
    <property type="project" value="TreeGrafter"/>
</dbReference>
<dbReference type="PRINTS" id="PR00036">
    <property type="entry name" value="HTHLACI"/>
</dbReference>
<keyword evidence="6" id="KW-1185">Reference proteome</keyword>
<dbReference type="InterPro" id="IPR000843">
    <property type="entry name" value="HTH_LacI"/>
</dbReference>
<organism evidence="5 6">
    <name type="scientific">Pleomorphomonas diazotrophica</name>
    <dbReference type="NCBI Taxonomy" id="1166257"/>
    <lineage>
        <taxon>Bacteria</taxon>
        <taxon>Pseudomonadati</taxon>
        <taxon>Pseudomonadota</taxon>
        <taxon>Alphaproteobacteria</taxon>
        <taxon>Hyphomicrobiales</taxon>
        <taxon>Pleomorphomonadaceae</taxon>
        <taxon>Pleomorphomonas</taxon>
    </lineage>
</organism>
<keyword evidence="1" id="KW-0805">Transcription regulation</keyword>
<gene>
    <name evidence="5" type="ORF">CXZ10_14900</name>
</gene>
<dbReference type="InterPro" id="IPR010982">
    <property type="entry name" value="Lambda_DNA-bd_dom_sf"/>
</dbReference>
<dbReference type="Gene3D" id="3.40.50.2300">
    <property type="match status" value="2"/>
</dbReference>
<evidence type="ECO:0000256" key="1">
    <source>
        <dbReference type="ARBA" id="ARBA00023015"/>
    </source>
</evidence>
<dbReference type="SMART" id="SM00354">
    <property type="entry name" value="HTH_LACI"/>
    <property type="match status" value="1"/>
</dbReference>
<evidence type="ECO:0000313" key="6">
    <source>
        <dbReference type="Proteomes" id="UP000233491"/>
    </source>
</evidence>
<keyword evidence="3" id="KW-0804">Transcription</keyword>
<evidence type="ECO:0000259" key="4">
    <source>
        <dbReference type="PROSITE" id="PS50932"/>
    </source>
</evidence>
<dbReference type="Proteomes" id="UP000233491">
    <property type="component" value="Unassembled WGS sequence"/>
</dbReference>
<proteinExistence type="predicted"/>
<dbReference type="SUPFAM" id="SSF47413">
    <property type="entry name" value="lambda repressor-like DNA-binding domains"/>
    <property type="match status" value="1"/>
</dbReference>
<dbReference type="Pfam" id="PF13407">
    <property type="entry name" value="Peripla_BP_4"/>
    <property type="match status" value="1"/>
</dbReference>
<reference evidence="5 6" key="1">
    <citation type="submission" date="2017-12" db="EMBL/GenBank/DDBJ databases">
        <title>Anaerobic carbon monoxide metabolism by Pleomorphomonas carboxyditropha sp. nov., a new mesophilic hydrogenogenic carboxidotroph.</title>
        <authorList>
            <person name="Esquivel-Elizondo S."/>
            <person name="Krajmalnik-Brown R."/>
        </authorList>
    </citation>
    <scope>NUCLEOTIDE SEQUENCE [LARGE SCALE GENOMIC DNA]</scope>
    <source>
        <strain evidence="5 6">R5-392</strain>
    </source>
</reference>
<feature type="domain" description="HTH lacI-type" evidence="4">
    <location>
        <begin position="3"/>
        <end position="57"/>
    </location>
</feature>
<dbReference type="PANTHER" id="PTHR30146:SF152">
    <property type="entry name" value="TRANSCRIPTIONAL REGULATORY PROTEIN"/>
    <property type="match status" value="1"/>
</dbReference>
<dbReference type="InterPro" id="IPR028082">
    <property type="entry name" value="Peripla_BP_I"/>
</dbReference>
<dbReference type="PROSITE" id="PS50932">
    <property type="entry name" value="HTH_LACI_2"/>
    <property type="match status" value="1"/>
</dbReference>
<dbReference type="OrthoDB" id="9805774at2"/>
<keyword evidence="2" id="KW-0238">DNA-binding</keyword>
<name>A0A1I4UPQ7_9HYPH</name>
<dbReference type="PANTHER" id="PTHR30146">
    <property type="entry name" value="LACI-RELATED TRANSCRIPTIONAL REPRESSOR"/>
    <property type="match status" value="1"/>
</dbReference>
<dbReference type="CDD" id="cd06307">
    <property type="entry name" value="PBP1_sugar_binding"/>
    <property type="match status" value="1"/>
</dbReference>
<dbReference type="SUPFAM" id="SSF53822">
    <property type="entry name" value="Periplasmic binding protein-like I"/>
    <property type="match status" value="1"/>
</dbReference>
<dbReference type="AlphaFoldDB" id="A0A1I4UPQ7"/>
<accession>A0A1I4UPQ7</accession>
<dbReference type="InterPro" id="IPR025997">
    <property type="entry name" value="SBP_2_dom"/>
</dbReference>
<dbReference type="RefSeq" id="WP_101290153.1">
    <property type="nucleotide sequence ID" value="NZ_FOUQ01000008.1"/>
</dbReference>
<evidence type="ECO:0000256" key="3">
    <source>
        <dbReference type="ARBA" id="ARBA00023163"/>
    </source>
</evidence>
<dbReference type="PROSITE" id="PS00356">
    <property type="entry name" value="HTH_LACI_1"/>
    <property type="match status" value="1"/>
</dbReference>
<comment type="caution">
    <text evidence="5">The sequence shown here is derived from an EMBL/GenBank/DDBJ whole genome shotgun (WGS) entry which is preliminary data.</text>
</comment>